<name>A0A1V4AR65_9BACT</name>
<gene>
    <name evidence="1" type="ORF">AYP45_13905</name>
</gene>
<dbReference type="EMBL" id="AYTS01000129">
    <property type="protein sequence ID" value="OOP55600.1"/>
    <property type="molecule type" value="Genomic_DNA"/>
</dbReference>
<dbReference type="AlphaFoldDB" id="A0A1V4AR65"/>
<comment type="caution">
    <text evidence="1">The sequence shown here is derived from an EMBL/GenBank/DDBJ whole genome shotgun (WGS) entry which is preliminary data.</text>
</comment>
<organism evidence="1 2">
    <name type="scientific">Candidatus Brocadia carolinensis</name>
    <dbReference type="NCBI Taxonomy" id="1004156"/>
    <lineage>
        <taxon>Bacteria</taxon>
        <taxon>Pseudomonadati</taxon>
        <taxon>Planctomycetota</taxon>
        <taxon>Candidatus Brocadiia</taxon>
        <taxon>Candidatus Brocadiales</taxon>
        <taxon>Candidatus Brocadiaceae</taxon>
        <taxon>Candidatus Brocadia</taxon>
    </lineage>
</organism>
<sequence length="86" mass="9684">MLKHTVGSWKGFMIFELSSVQNIGISGIVLASRISYYISLSQTCWKKQNPCLPDRLAKHEIRELTLSGFLTLTGLIIFAKTCPCMF</sequence>
<proteinExistence type="predicted"/>
<evidence type="ECO:0000313" key="2">
    <source>
        <dbReference type="Proteomes" id="UP000189681"/>
    </source>
</evidence>
<reference evidence="1 2" key="1">
    <citation type="journal article" date="2017" name="Water Res.">
        <title>Discovery and metagenomic analysis of an anammox bacterial enrichment related to Candidatus "Brocadia caroliniensis" in a full-scale glycerol-fed nitritation-denitritation separate centrate treatment process.</title>
        <authorList>
            <person name="Park H."/>
            <person name="Brotto A.C."/>
            <person name="van Loosdrecht M.C."/>
            <person name="Chandran K."/>
        </authorList>
    </citation>
    <scope>NUCLEOTIDE SEQUENCE [LARGE SCALE GENOMIC DNA]</scope>
    <source>
        <strain evidence="1">26THWARD</strain>
    </source>
</reference>
<evidence type="ECO:0000313" key="1">
    <source>
        <dbReference type="EMBL" id="OOP55600.1"/>
    </source>
</evidence>
<dbReference type="Proteomes" id="UP000189681">
    <property type="component" value="Unassembled WGS sequence"/>
</dbReference>
<accession>A0A1V4AR65</accession>
<protein>
    <submittedName>
        <fullName evidence="1">Uncharacterized protein</fullName>
    </submittedName>
</protein>